<comment type="similarity">
    <text evidence="3">Belongs to the zyxin/ajuba family.</text>
</comment>
<dbReference type="GO" id="GO:0098609">
    <property type="term" value="P:cell-cell adhesion"/>
    <property type="evidence" value="ECO:0007669"/>
    <property type="project" value="TreeGrafter"/>
</dbReference>
<name>A0A0K8W3Z6_BACLA</name>
<dbReference type="SUPFAM" id="SSF57716">
    <property type="entry name" value="Glucocorticoid receptor-like (DNA-binding domain)"/>
    <property type="match status" value="3"/>
</dbReference>
<feature type="domain" description="LIM zinc-binding" evidence="12">
    <location>
        <begin position="593"/>
        <end position="662"/>
    </location>
</feature>
<organism evidence="13">
    <name type="scientific">Bactrocera latifrons</name>
    <name type="common">Malaysian fruit fly</name>
    <name type="synonym">Chaetodacus latifrons</name>
    <dbReference type="NCBI Taxonomy" id="174628"/>
    <lineage>
        <taxon>Eukaryota</taxon>
        <taxon>Metazoa</taxon>
        <taxon>Ecdysozoa</taxon>
        <taxon>Arthropoda</taxon>
        <taxon>Hexapoda</taxon>
        <taxon>Insecta</taxon>
        <taxon>Pterygota</taxon>
        <taxon>Neoptera</taxon>
        <taxon>Endopterygota</taxon>
        <taxon>Diptera</taxon>
        <taxon>Brachycera</taxon>
        <taxon>Muscomorpha</taxon>
        <taxon>Tephritoidea</taxon>
        <taxon>Tephritidae</taxon>
        <taxon>Bactrocera</taxon>
        <taxon>Bactrocera</taxon>
    </lineage>
</organism>
<dbReference type="PANTHER" id="PTHR24207">
    <property type="entry name" value="ZYX102 PROTEIN"/>
    <property type="match status" value="1"/>
</dbReference>
<reference evidence="13" key="1">
    <citation type="submission" date="2015-06" db="EMBL/GenBank/DDBJ databases">
        <authorList>
            <person name="Hoefler B.C."/>
            <person name="Straight P.D."/>
        </authorList>
    </citation>
    <scope>NUCLEOTIDE SEQUENCE</scope>
</reference>
<evidence type="ECO:0000256" key="2">
    <source>
        <dbReference type="ARBA" id="ARBA00004496"/>
    </source>
</evidence>
<gene>
    <name evidence="13" type="primary">LPP_3</name>
    <name evidence="13" type="ORF">c4_g12_i5</name>
</gene>
<dbReference type="PANTHER" id="PTHR24207:SF2">
    <property type="entry name" value="ZYX102 PROTEIN"/>
    <property type="match status" value="1"/>
</dbReference>
<keyword evidence="6" id="KW-0677">Repeat</keyword>
<dbReference type="CDD" id="cd09354">
    <property type="entry name" value="LIM2_LPP"/>
    <property type="match status" value="1"/>
</dbReference>
<keyword evidence="10 11" id="KW-0440">LIM domain</keyword>
<evidence type="ECO:0000256" key="1">
    <source>
        <dbReference type="ARBA" id="ARBA00004282"/>
    </source>
</evidence>
<keyword evidence="4" id="KW-0963">Cytoplasm</keyword>
<evidence type="ECO:0000256" key="11">
    <source>
        <dbReference type="PROSITE-ProRule" id="PRU00125"/>
    </source>
</evidence>
<dbReference type="PROSITE" id="PS00478">
    <property type="entry name" value="LIM_DOMAIN_1"/>
    <property type="match status" value="1"/>
</dbReference>
<dbReference type="FunFam" id="2.10.110.10:FF:000042">
    <property type="entry name" value="lipoma-preferred partner isoform X1"/>
    <property type="match status" value="1"/>
</dbReference>
<keyword evidence="5 11" id="KW-0479">Metal-binding</keyword>
<evidence type="ECO:0000313" key="13">
    <source>
        <dbReference type="EMBL" id="JAI45782.1"/>
    </source>
</evidence>
<dbReference type="PROSITE" id="PS50023">
    <property type="entry name" value="LIM_DOMAIN_2"/>
    <property type="match status" value="3"/>
</dbReference>
<evidence type="ECO:0000256" key="10">
    <source>
        <dbReference type="ARBA" id="ARBA00023038"/>
    </source>
</evidence>
<comment type="subcellular location">
    <subcellularLocation>
        <location evidence="1">Cell junction</location>
    </subcellularLocation>
    <subcellularLocation>
        <location evidence="2">Cytoplasm</location>
    </subcellularLocation>
</comment>
<dbReference type="GO" id="GO:0005925">
    <property type="term" value="C:focal adhesion"/>
    <property type="evidence" value="ECO:0007669"/>
    <property type="project" value="TreeGrafter"/>
</dbReference>
<dbReference type="FunFam" id="2.10.110.10:FF:000027">
    <property type="entry name" value="lipoma-preferred partner isoform X1"/>
    <property type="match status" value="1"/>
</dbReference>
<dbReference type="AlphaFoldDB" id="A0A0K8W3Z6"/>
<feature type="domain" description="LIM zinc-binding" evidence="12">
    <location>
        <begin position="532"/>
        <end position="592"/>
    </location>
</feature>
<dbReference type="Gene3D" id="2.10.110.10">
    <property type="entry name" value="Cysteine Rich Protein"/>
    <property type="match status" value="3"/>
</dbReference>
<dbReference type="Pfam" id="PF00412">
    <property type="entry name" value="LIM"/>
    <property type="match status" value="3"/>
</dbReference>
<evidence type="ECO:0000256" key="3">
    <source>
        <dbReference type="ARBA" id="ARBA00009611"/>
    </source>
</evidence>
<dbReference type="SMART" id="SM00132">
    <property type="entry name" value="LIM"/>
    <property type="match status" value="3"/>
</dbReference>
<evidence type="ECO:0000256" key="4">
    <source>
        <dbReference type="ARBA" id="ARBA00022490"/>
    </source>
</evidence>
<feature type="domain" description="LIM zinc-binding" evidence="12">
    <location>
        <begin position="472"/>
        <end position="531"/>
    </location>
</feature>
<evidence type="ECO:0000256" key="7">
    <source>
        <dbReference type="ARBA" id="ARBA00022833"/>
    </source>
</evidence>
<dbReference type="InterPro" id="IPR001781">
    <property type="entry name" value="Znf_LIM"/>
</dbReference>
<keyword evidence="8" id="KW-0130">Cell adhesion</keyword>
<evidence type="ECO:0000256" key="5">
    <source>
        <dbReference type="ARBA" id="ARBA00022723"/>
    </source>
</evidence>
<dbReference type="CDD" id="cd09437">
    <property type="entry name" value="LIM3_LPP"/>
    <property type="match status" value="1"/>
</dbReference>
<dbReference type="EMBL" id="GDHF01006532">
    <property type="protein sequence ID" value="JAI45782.1"/>
    <property type="molecule type" value="Transcribed_RNA"/>
</dbReference>
<dbReference type="GO" id="GO:0005737">
    <property type="term" value="C:cytoplasm"/>
    <property type="evidence" value="ECO:0007669"/>
    <property type="project" value="UniProtKB-SubCell"/>
</dbReference>
<keyword evidence="9" id="KW-0965">Cell junction</keyword>
<sequence length="667" mass="73916">MDLPEQFLMLKLNAKNEMSSANATSNLNSTGNEHFVLRSNEVKAINCSDLNSKNDGEMQGEPTGEIEKINKYVICGIDGPKRVGPLVPPKPYKKKQNYPEVSLRCVTDQVCKANYSKQMDSTSNTLHKSSRSATLDIPAILDQQLAALTHHKRQLEKKTICLSQQNPPEKLISDAIHFPKSSSYTLETDDCTSNIIYSKPHIFSSHVDSTSIVANVSESPSDTEIVLSDLSQTNSSKYINQKLDANLIKNQDNDEIIHMRSKVSSKIFCEETEKESVVDVPQSHELSIDVIEGTLECSNHQSEEILPPPSPVSSSYSELRKATTVLKKTFLPCYVKNHESKVNCNNSNIHALCGPYMNVTCSNDFNSYCATLQGSTTYESIYEPIIPRPASRLSSHSNNLNYVQYVNGPQLNASECAGNLSIVGSISTSGCSSPSYPSPRNNSLQNKEIEVNALTEFLVQSLDTGTGVENYGSCFKCNGRVLGENSGCTAMEQIFHTACFTCAQCTVNLQGKPFYALDGKPLCEYDYLQTLEKCSVCMKPIMERILRATGKPYHPQCFTCVICGNNLDGIPFTVDATNQNYCIADFHKIFAPRCCVCMEPIMPKPGEEETVRVVALDRSFHFECYKCEDCGLLLSSEAEGRGCYPLDQHVLCKSCNAKRIQMLTQRI</sequence>
<evidence type="ECO:0000259" key="12">
    <source>
        <dbReference type="PROSITE" id="PS50023"/>
    </source>
</evidence>
<dbReference type="OrthoDB" id="25414at2759"/>
<evidence type="ECO:0000256" key="9">
    <source>
        <dbReference type="ARBA" id="ARBA00022949"/>
    </source>
</evidence>
<protein>
    <submittedName>
        <fullName evidence="13">Lipoma-preferred partner</fullName>
    </submittedName>
</protein>
<evidence type="ECO:0000256" key="8">
    <source>
        <dbReference type="ARBA" id="ARBA00022889"/>
    </source>
</evidence>
<dbReference type="GO" id="GO:0046872">
    <property type="term" value="F:metal ion binding"/>
    <property type="evidence" value="ECO:0007669"/>
    <property type="project" value="UniProtKB-KW"/>
</dbReference>
<dbReference type="GO" id="GO:0001725">
    <property type="term" value="C:stress fiber"/>
    <property type="evidence" value="ECO:0007669"/>
    <property type="project" value="TreeGrafter"/>
</dbReference>
<proteinExistence type="inferred from homology"/>
<evidence type="ECO:0000256" key="6">
    <source>
        <dbReference type="ARBA" id="ARBA00022737"/>
    </source>
</evidence>
<dbReference type="FunFam" id="2.10.110.10:FF:000109">
    <property type="entry name" value="Lipoma preferred partner"/>
    <property type="match status" value="1"/>
</dbReference>
<accession>A0A0K8W3Z6</accession>
<keyword evidence="7 11" id="KW-0862">Zinc</keyword>